<accession>A0A1S7LL36</accession>
<reference evidence="2" key="1">
    <citation type="submission" date="2015-04" db="EMBL/GenBank/DDBJ databases">
        <authorList>
            <person name="Syromyatnikov M.Y."/>
            <person name="Popov V.N."/>
        </authorList>
    </citation>
    <scope>NUCLEOTIDE SEQUENCE</scope>
    <source>
        <strain evidence="2">MO-1</strain>
    </source>
</reference>
<dbReference type="AlphaFoldDB" id="A0A1S7LL36"/>
<evidence type="ECO:0000256" key="1">
    <source>
        <dbReference type="SAM" id="MobiDB-lite"/>
    </source>
</evidence>
<sequence length="88" mass="9641">MGVTFAPISRQNPAIPRDQTLRSHETKSSIPQKGLDPLDGFRQNGALSHGGAAQADLHLYRPLETDCSNRVYRPLLGQCQCGRADHCV</sequence>
<name>A0A1S7LL36_MAGMO</name>
<gene>
    <name evidence="2" type="ORF">MAGMO_3208</name>
</gene>
<dbReference type="EMBL" id="LO017727">
    <property type="protein sequence ID" value="CRH07348.1"/>
    <property type="molecule type" value="Genomic_DNA"/>
</dbReference>
<evidence type="ECO:0000313" key="2">
    <source>
        <dbReference type="EMBL" id="CRH07348.1"/>
    </source>
</evidence>
<feature type="region of interest" description="Disordered" evidence="1">
    <location>
        <begin position="1"/>
        <end position="47"/>
    </location>
</feature>
<organism evidence="2">
    <name type="scientific">Magnetococcus massalia (strain MO-1)</name>
    <dbReference type="NCBI Taxonomy" id="451514"/>
    <lineage>
        <taxon>Bacteria</taxon>
        <taxon>Pseudomonadati</taxon>
        <taxon>Pseudomonadota</taxon>
        <taxon>Magnetococcia</taxon>
        <taxon>Magnetococcales</taxon>
        <taxon>Magnetococcaceae</taxon>
        <taxon>Magnetococcus</taxon>
    </lineage>
</organism>
<proteinExistence type="predicted"/>
<protein>
    <submittedName>
        <fullName evidence="2">Uncharacterized protein</fullName>
    </submittedName>
</protein>